<dbReference type="Pfam" id="PF13551">
    <property type="entry name" value="HTH_29"/>
    <property type="match status" value="1"/>
</dbReference>
<dbReference type="EMBL" id="PPSX01000163">
    <property type="protein sequence ID" value="RZQ51172.1"/>
    <property type="molecule type" value="Genomic_DNA"/>
</dbReference>
<dbReference type="SUPFAM" id="SSF46689">
    <property type="entry name" value="Homeodomain-like"/>
    <property type="match status" value="1"/>
</dbReference>
<dbReference type="InterPro" id="IPR036388">
    <property type="entry name" value="WH-like_DNA-bd_sf"/>
</dbReference>
<gene>
    <name evidence="1" type="ORF">C1E23_20975</name>
</gene>
<dbReference type="Proteomes" id="UP000291338">
    <property type="component" value="Unassembled WGS sequence"/>
</dbReference>
<organism evidence="1 2">
    <name type="scientific">Pseudoalteromonas phenolica</name>
    <dbReference type="NCBI Taxonomy" id="161398"/>
    <lineage>
        <taxon>Bacteria</taxon>
        <taxon>Pseudomonadati</taxon>
        <taxon>Pseudomonadota</taxon>
        <taxon>Gammaproteobacteria</taxon>
        <taxon>Alteromonadales</taxon>
        <taxon>Pseudoalteromonadaceae</taxon>
        <taxon>Pseudoalteromonas</taxon>
    </lineage>
</organism>
<evidence type="ECO:0000313" key="2">
    <source>
        <dbReference type="Proteomes" id="UP000291338"/>
    </source>
</evidence>
<accession>A0A4Q7II68</accession>
<protein>
    <submittedName>
        <fullName evidence="1">IS481 family transposase</fullName>
    </submittedName>
</protein>
<reference evidence="1 2" key="1">
    <citation type="submission" date="2018-01" db="EMBL/GenBank/DDBJ databases">
        <title>Co-occurrence of chitin degradation, pigmentation and bioactivity in marine Pseudoalteromonas.</title>
        <authorList>
            <person name="Paulsen S."/>
            <person name="Gram L."/>
            <person name="Machado H."/>
        </authorList>
    </citation>
    <scope>NUCLEOTIDE SEQUENCE [LARGE SCALE GENOMIC DNA]</scope>
    <source>
        <strain evidence="1 2">S3898</strain>
    </source>
</reference>
<dbReference type="AlphaFoldDB" id="A0A4Q7II68"/>
<proteinExistence type="predicted"/>
<sequence>MTQKTRNVSMTCRHWGISRDTFYRWKKDYADKGEAGLINSKPCPENSAVRVDPIIEERILYLRKNYHLEQAKISWYLARYHGLKVSISCVYSVFCRHGLNRLPHNLRARQVFCATK</sequence>
<evidence type="ECO:0000313" key="1">
    <source>
        <dbReference type="EMBL" id="RZQ51172.1"/>
    </source>
</evidence>
<dbReference type="InterPro" id="IPR009057">
    <property type="entry name" value="Homeodomain-like_sf"/>
</dbReference>
<name>A0A4Q7II68_9GAMM</name>
<feature type="non-terminal residue" evidence="1">
    <location>
        <position position="116"/>
    </location>
</feature>
<dbReference type="Gene3D" id="1.10.10.10">
    <property type="entry name" value="Winged helix-like DNA-binding domain superfamily/Winged helix DNA-binding domain"/>
    <property type="match status" value="1"/>
</dbReference>
<comment type="caution">
    <text evidence="1">The sequence shown here is derived from an EMBL/GenBank/DDBJ whole genome shotgun (WGS) entry which is preliminary data.</text>
</comment>